<evidence type="ECO:0000313" key="3">
    <source>
        <dbReference type="Proteomes" id="UP000236592"/>
    </source>
</evidence>
<dbReference type="EMBL" id="CP025938">
    <property type="protein sequence ID" value="AUS07105.1"/>
    <property type="molecule type" value="Genomic_DNA"/>
</dbReference>
<reference evidence="3" key="1">
    <citation type="submission" date="2018-01" db="EMBL/GenBank/DDBJ databases">
        <title>Complete genome of Tamlana sp. UJ94.</title>
        <authorList>
            <person name="Jung J."/>
            <person name="Chung D."/>
            <person name="Bae S.S."/>
            <person name="Baek K."/>
        </authorList>
    </citation>
    <scope>NUCLEOTIDE SEQUENCE [LARGE SCALE GENOMIC DNA]</scope>
    <source>
        <strain evidence="3">UJ94</strain>
    </source>
</reference>
<feature type="transmembrane region" description="Helical" evidence="1">
    <location>
        <begin position="45"/>
        <end position="67"/>
    </location>
</feature>
<evidence type="ECO:0000256" key="1">
    <source>
        <dbReference type="SAM" id="Phobius"/>
    </source>
</evidence>
<dbReference type="KEGG" id="taj:C1A40_17435"/>
<keyword evidence="1" id="KW-0812">Transmembrane</keyword>
<protein>
    <recommendedName>
        <fullName evidence="4">Anti-sigma factor</fullName>
    </recommendedName>
</protein>
<dbReference type="RefSeq" id="WP_102996989.1">
    <property type="nucleotide sequence ID" value="NZ_CP025938.1"/>
</dbReference>
<dbReference type="AlphaFoldDB" id="A0A2I7SMH7"/>
<keyword evidence="1" id="KW-1133">Transmembrane helix</keyword>
<evidence type="ECO:0000313" key="2">
    <source>
        <dbReference type="EMBL" id="AUS07105.1"/>
    </source>
</evidence>
<sequence>MARDIKDLFKDHVVSNERMPENHQVRFLEKLNKALPKQPKPNRFLGLKIAASIVVLLGLTFGLFKFFNGGENTVPVQVAHTKPVETKTLGDISPGLKKVEDYYLASINLELSKMTYTDETKELVDSYLEQIDALDKAYQDLFLEFTEEGPSELTINALIDNLKLRLNLLYRLKGQLKDLQSAETKKDALQQHI</sequence>
<proteinExistence type="predicted"/>
<dbReference type="Proteomes" id="UP000236592">
    <property type="component" value="Chromosome"/>
</dbReference>
<keyword evidence="1" id="KW-0472">Membrane</keyword>
<name>A0A2I7SMH7_9FLAO</name>
<evidence type="ECO:0008006" key="4">
    <source>
        <dbReference type="Google" id="ProtNLM"/>
    </source>
</evidence>
<dbReference type="OrthoDB" id="1441018at2"/>
<organism evidence="2 3">
    <name type="scientific">Pseudotamlana carrageenivorans</name>
    <dbReference type="NCBI Taxonomy" id="2069432"/>
    <lineage>
        <taxon>Bacteria</taxon>
        <taxon>Pseudomonadati</taxon>
        <taxon>Bacteroidota</taxon>
        <taxon>Flavobacteriia</taxon>
        <taxon>Flavobacteriales</taxon>
        <taxon>Flavobacteriaceae</taxon>
        <taxon>Pseudotamlana</taxon>
    </lineage>
</organism>
<keyword evidence="3" id="KW-1185">Reference proteome</keyword>
<accession>A0A2I7SMH7</accession>
<gene>
    <name evidence="2" type="ORF">C1A40_17435</name>
</gene>